<dbReference type="InterPro" id="IPR021683">
    <property type="entry name" value="DUF3267"/>
</dbReference>
<dbReference type="Proteomes" id="UP000182945">
    <property type="component" value="Chromosome"/>
</dbReference>
<dbReference type="AlphaFoldDB" id="A0AAC9IWT1"/>
<dbReference type="EMBL" id="CP017962">
    <property type="protein sequence ID" value="APC47431.1"/>
    <property type="molecule type" value="Genomic_DNA"/>
</dbReference>
<keyword evidence="1" id="KW-0472">Membrane</keyword>
<evidence type="ECO:0000256" key="1">
    <source>
        <dbReference type="SAM" id="Phobius"/>
    </source>
</evidence>
<dbReference type="EMBL" id="JACWEZ010000002">
    <property type="protein sequence ID" value="MBD1221715.1"/>
    <property type="molecule type" value="Genomic_DNA"/>
</dbReference>
<evidence type="ECO:0000313" key="2">
    <source>
        <dbReference type="EMBL" id="APC47431.1"/>
    </source>
</evidence>
<feature type="transmembrane region" description="Helical" evidence="1">
    <location>
        <begin position="20"/>
        <end position="40"/>
    </location>
</feature>
<reference evidence="3 5" key="2">
    <citation type="submission" date="2020-09" db="EMBL/GenBank/DDBJ databases">
        <title>Draft Genome Sequences of Oil-Oxidizing Bacteria Halomonas titanicae, Marinobacter lutaoensis, and Virgibacillus halodenitrificans Isolated from Highly Saline Environments.</title>
        <authorList>
            <person name="Grouzdev D.S."/>
            <person name="Sokolova D.S."/>
            <person name="Semenova E.M."/>
            <person name="Borzenkov I.A."/>
            <person name="Bidzhieva S.K."/>
            <person name="Poltaraus A.B."/>
            <person name="Nazina T.N."/>
        </authorList>
    </citation>
    <scope>NUCLEOTIDE SEQUENCE [LARGE SCALE GENOMIC DNA]</scope>
    <source>
        <strain evidence="3 5">VKM B-3472D</strain>
    </source>
</reference>
<organism evidence="2 4">
    <name type="scientific">Virgibacillus halodenitrificans</name>
    <name type="common">Bacillus halodenitrificans</name>
    <dbReference type="NCBI Taxonomy" id="1482"/>
    <lineage>
        <taxon>Bacteria</taxon>
        <taxon>Bacillati</taxon>
        <taxon>Bacillota</taxon>
        <taxon>Bacilli</taxon>
        <taxon>Bacillales</taxon>
        <taxon>Bacillaceae</taxon>
        <taxon>Virgibacillus</taxon>
    </lineage>
</organism>
<feature type="transmembrane region" description="Helical" evidence="1">
    <location>
        <begin position="134"/>
        <end position="153"/>
    </location>
</feature>
<dbReference type="KEGG" id="vhl:BME96_04285"/>
<evidence type="ECO:0000313" key="3">
    <source>
        <dbReference type="EMBL" id="MBD1221715.1"/>
    </source>
</evidence>
<accession>A0AAC9IWT1</accession>
<dbReference type="Proteomes" id="UP000621631">
    <property type="component" value="Unassembled WGS sequence"/>
</dbReference>
<dbReference type="RefSeq" id="WP_019376169.1">
    <property type="nucleotide sequence ID" value="NZ_CP017962.1"/>
</dbReference>
<name>A0AAC9IWT1_VIRHA</name>
<proteinExistence type="predicted"/>
<feature type="transmembrane region" description="Helical" evidence="1">
    <location>
        <begin position="52"/>
        <end position="76"/>
    </location>
</feature>
<gene>
    <name evidence="2" type="ORF">BME96_04285</name>
    <name evidence="3" type="ORF">IC602_03780</name>
</gene>
<evidence type="ECO:0000313" key="5">
    <source>
        <dbReference type="Proteomes" id="UP000621631"/>
    </source>
</evidence>
<keyword evidence="1" id="KW-1133">Transmembrane helix</keyword>
<keyword evidence="1" id="KW-0812">Transmembrane</keyword>
<feature type="transmembrane region" description="Helical" evidence="1">
    <location>
        <begin position="106"/>
        <end position="128"/>
    </location>
</feature>
<dbReference type="GeneID" id="71513603"/>
<reference evidence="2 4" key="1">
    <citation type="submission" date="2016-11" db="EMBL/GenBank/DDBJ databases">
        <title>Complete genome sequencing of Virgibacillus halodenitrificans PDB-F2.</title>
        <authorList>
            <person name="Sun Z."/>
            <person name="Zhou Y."/>
            <person name="Li H."/>
        </authorList>
    </citation>
    <scope>NUCLEOTIDE SEQUENCE [LARGE SCALE GENOMIC DNA]</scope>
    <source>
        <strain evidence="2 4">PDB-F2</strain>
    </source>
</reference>
<sequence length="182" mass="20716">MNCWKSINLTKEFGTNRINIVSFLIGLLSFIFLYVPISIIQGSTHVNDIGLFPLLVGLIVLPTIHSFMHILPLFFMNKRLKIINKRKKTILPVFTYYTKLHLTKKVSLLVAITPTIFVTVPGIVASYIFKDYSVYILLFTAAHIGISFIDYLYMIHIIKAPKEAYIENSADGFDILIKAPHP</sequence>
<evidence type="ECO:0000313" key="4">
    <source>
        <dbReference type="Proteomes" id="UP000182945"/>
    </source>
</evidence>
<protein>
    <submittedName>
        <fullName evidence="3">DUF3267 domain-containing protein</fullName>
    </submittedName>
</protein>
<keyword evidence="5" id="KW-1185">Reference proteome</keyword>
<dbReference type="Pfam" id="PF11667">
    <property type="entry name" value="DUF3267"/>
    <property type="match status" value="1"/>
</dbReference>